<evidence type="ECO:0000256" key="1">
    <source>
        <dbReference type="ARBA" id="ARBA00004651"/>
    </source>
</evidence>
<name>A0ABT6Q6T1_9PROT</name>
<evidence type="ECO:0000256" key="4">
    <source>
        <dbReference type="ARBA" id="ARBA00022475"/>
    </source>
</evidence>
<proteinExistence type="inferred from homology"/>
<evidence type="ECO:0000256" key="8">
    <source>
        <dbReference type="ARBA" id="ARBA00023136"/>
    </source>
</evidence>
<evidence type="ECO:0000256" key="7">
    <source>
        <dbReference type="ARBA" id="ARBA00022989"/>
    </source>
</evidence>
<dbReference type="RefSeq" id="WP_281462237.1">
    <property type="nucleotide sequence ID" value="NZ_JASBAN010000001.1"/>
</dbReference>
<sequence length="339" mass="37953">MKKNFIYCIQIFLLRHLKIMAIAIFIDAVWGDPKSIYNKIPHPIVWIGNLIGFFDKKLNHPHHTPRQQKRNGFITLGLTIATSSIFGFFLQKILFKYLPKPIAYLTSGIIGSIFIARHSLYEHVQNVADALNYPDINIARHTVSQIVGRNTEQLDQSGIARAAIESLAENFSDGVTAPIFWGCIGGLPGIIAYKAINTADSMIGHKTEKYLFFGYAAAKTDDYVNFPASRLSALWIVLAASKNPIADFQYVAKEAKKHNSPNAGWPEAAMANCLSIYLAGPRQYHNDMINTPWIGKGEKKISKSNITNALKIFSLSCNLYYLLILLSVYILNKSKNDKN</sequence>
<dbReference type="Proteomes" id="UP001431775">
    <property type="component" value="Unassembled WGS sequence"/>
</dbReference>
<organism evidence="10 11">
    <name type="scientific">Commensalibacter nepenthis</name>
    <dbReference type="NCBI Taxonomy" id="3043872"/>
    <lineage>
        <taxon>Bacteria</taxon>
        <taxon>Pseudomonadati</taxon>
        <taxon>Pseudomonadota</taxon>
        <taxon>Alphaproteobacteria</taxon>
        <taxon>Acetobacterales</taxon>
        <taxon>Acetobacteraceae</taxon>
    </lineage>
</organism>
<dbReference type="PANTHER" id="PTHR34308:SF1">
    <property type="entry name" value="COBALAMIN BIOSYNTHESIS PROTEIN CBIB"/>
    <property type="match status" value="1"/>
</dbReference>
<evidence type="ECO:0000256" key="2">
    <source>
        <dbReference type="ARBA" id="ARBA00004953"/>
    </source>
</evidence>
<accession>A0ABT6Q6T1</accession>
<keyword evidence="6 9" id="KW-0812">Transmembrane</keyword>
<comment type="function">
    <text evidence="9">Converts cobyric acid to cobinamide by the addition of aminopropanol on the F carboxylic group.</text>
</comment>
<evidence type="ECO:0000256" key="9">
    <source>
        <dbReference type="HAMAP-Rule" id="MF_00024"/>
    </source>
</evidence>
<feature type="transmembrane region" description="Helical" evidence="9">
    <location>
        <begin position="179"/>
        <end position="196"/>
    </location>
</feature>
<keyword evidence="11" id="KW-1185">Reference proteome</keyword>
<keyword evidence="4 9" id="KW-1003">Cell membrane</keyword>
<comment type="caution">
    <text evidence="10">The sequence shown here is derived from an EMBL/GenBank/DDBJ whole genome shotgun (WGS) entry which is preliminary data.</text>
</comment>
<comment type="similarity">
    <text evidence="3 9">Belongs to the CobD/CbiB family.</text>
</comment>
<keyword evidence="5 9" id="KW-0169">Cobalamin biosynthesis</keyword>
<keyword evidence="8 9" id="KW-0472">Membrane</keyword>
<evidence type="ECO:0000256" key="3">
    <source>
        <dbReference type="ARBA" id="ARBA00006263"/>
    </source>
</evidence>
<dbReference type="EMBL" id="JASBAN010000001">
    <property type="protein sequence ID" value="MDI2112601.1"/>
    <property type="molecule type" value="Genomic_DNA"/>
</dbReference>
<dbReference type="InterPro" id="IPR004485">
    <property type="entry name" value="Cobalamin_biosynth_CobD/CbiB"/>
</dbReference>
<feature type="transmembrane region" description="Helical" evidence="9">
    <location>
        <begin position="309"/>
        <end position="331"/>
    </location>
</feature>
<dbReference type="HAMAP" id="MF_00024">
    <property type="entry name" value="CobD_CbiB"/>
    <property type="match status" value="1"/>
</dbReference>
<reference evidence="10" key="1">
    <citation type="submission" date="2023-05" db="EMBL/GenBank/DDBJ databases">
        <title>Whole genome sequence of Commensalibacter sp.</title>
        <authorList>
            <person name="Charoenyingcharoen P."/>
            <person name="Yukphan P."/>
        </authorList>
    </citation>
    <scope>NUCLEOTIDE SEQUENCE</scope>
    <source>
        <strain evidence="10">TBRC 10068</strain>
    </source>
</reference>
<feature type="transmembrane region" description="Helical" evidence="9">
    <location>
        <begin position="72"/>
        <end position="90"/>
    </location>
</feature>
<gene>
    <name evidence="10" type="primary">cbiB</name>
    <name evidence="9" type="synonym">cobD</name>
    <name evidence="10" type="ORF">QJV33_04745</name>
</gene>
<feature type="transmembrane region" description="Helical" evidence="9">
    <location>
        <begin position="102"/>
        <end position="121"/>
    </location>
</feature>
<evidence type="ECO:0000256" key="5">
    <source>
        <dbReference type="ARBA" id="ARBA00022573"/>
    </source>
</evidence>
<feature type="transmembrane region" description="Helical" evidence="9">
    <location>
        <begin position="12"/>
        <end position="31"/>
    </location>
</feature>
<evidence type="ECO:0000313" key="11">
    <source>
        <dbReference type="Proteomes" id="UP001431775"/>
    </source>
</evidence>
<evidence type="ECO:0000313" key="10">
    <source>
        <dbReference type="EMBL" id="MDI2112601.1"/>
    </source>
</evidence>
<dbReference type="Pfam" id="PF03186">
    <property type="entry name" value="CobD_Cbib"/>
    <property type="match status" value="1"/>
</dbReference>
<dbReference type="NCBIfam" id="TIGR00380">
    <property type="entry name" value="cobal_cbiB"/>
    <property type="match status" value="1"/>
</dbReference>
<dbReference type="PANTHER" id="PTHR34308">
    <property type="entry name" value="COBALAMIN BIOSYNTHESIS PROTEIN CBIB"/>
    <property type="match status" value="1"/>
</dbReference>
<keyword evidence="7 9" id="KW-1133">Transmembrane helix</keyword>
<evidence type="ECO:0000256" key="6">
    <source>
        <dbReference type="ARBA" id="ARBA00022692"/>
    </source>
</evidence>
<protein>
    <recommendedName>
        <fullName evidence="9">Cobalamin biosynthesis protein CobD</fullName>
    </recommendedName>
</protein>
<comment type="subcellular location">
    <subcellularLocation>
        <location evidence="1 9">Cell membrane</location>
        <topology evidence="1 9">Multi-pass membrane protein</topology>
    </subcellularLocation>
</comment>
<comment type="pathway">
    <text evidence="2 9">Cofactor biosynthesis; adenosylcobalamin biosynthesis.</text>
</comment>